<evidence type="ECO:0000313" key="2">
    <source>
        <dbReference type="Proteomes" id="UP000616151"/>
    </source>
</evidence>
<sequence>MAELRVYLKLESLRRQFAAYMGSPTRARGYVPLEGMHSLIIEIAPALAIHHVSDIALKTVPEVEPGILYTERQFGILELHSFDMEHVDRAGAAVLKAIGQKAEDQLKPQLLFAEIVPEVTDSHAVILNRNREASMILPGESLLLVEMMPALFAAYAANEAERIAPGATLVDCQMIGASGRLFMSGDKLELEKARDHIVKMLKGMSGRKS</sequence>
<name>A0ACC5R4M4_9HYPH</name>
<reference evidence="1" key="1">
    <citation type="submission" date="2021-01" db="EMBL/GenBank/DDBJ databases">
        <authorList>
            <person name="Sun Q."/>
        </authorList>
    </citation>
    <scope>NUCLEOTIDE SEQUENCE</scope>
    <source>
        <strain evidence="1">YIM B02566</strain>
    </source>
</reference>
<gene>
    <name evidence="1" type="ORF">JHL16_14385</name>
</gene>
<dbReference type="Proteomes" id="UP000616151">
    <property type="component" value="Unassembled WGS sequence"/>
</dbReference>
<dbReference type="EMBL" id="JAENHL010000007">
    <property type="protein sequence ID" value="MBK1867542.1"/>
    <property type="molecule type" value="Genomic_DNA"/>
</dbReference>
<keyword evidence="2" id="KW-1185">Reference proteome</keyword>
<accession>A0ACC5R4M4</accession>
<comment type="caution">
    <text evidence="1">The sequence shown here is derived from an EMBL/GenBank/DDBJ whole genome shotgun (WGS) entry which is preliminary data.</text>
</comment>
<organism evidence="1 2">
    <name type="scientific">Taklimakanibacter albus</name>
    <dbReference type="NCBI Taxonomy" id="2800327"/>
    <lineage>
        <taxon>Bacteria</taxon>
        <taxon>Pseudomonadati</taxon>
        <taxon>Pseudomonadota</taxon>
        <taxon>Alphaproteobacteria</taxon>
        <taxon>Hyphomicrobiales</taxon>
        <taxon>Aestuariivirgaceae</taxon>
        <taxon>Taklimakanibacter</taxon>
    </lineage>
</organism>
<evidence type="ECO:0000313" key="1">
    <source>
        <dbReference type="EMBL" id="MBK1867542.1"/>
    </source>
</evidence>
<proteinExistence type="predicted"/>
<protein>
    <submittedName>
        <fullName evidence="1">Uncharacterized protein</fullName>
    </submittedName>
</protein>